<evidence type="ECO:0000313" key="3">
    <source>
        <dbReference type="EMBL" id="GGX36401.1"/>
    </source>
</evidence>
<reference evidence="4" key="1">
    <citation type="journal article" date="2019" name="Int. J. Syst. Evol. Microbiol.">
        <title>The Global Catalogue of Microorganisms (GCM) 10K type strain sequencing project: providing services to taxonomists for standard genome sequencing and annotation.</title>
        <authorList>
            <consortium name="The Broad Institute Genomics Platform"/>
            <consortium name="The Broad Institute Genome Sequencing Center for Infectious Disease"/>
            <person name="Wu L."/>
            <person name="Ma J."/>
        </authorList>
    </citation>
    <scope>NUCLEOTIDE SEQUENCE [LARGE SCALE GENOMIC DNA]</scope>
    <source>
        <strain evidence="4">JCM 4866</strain>
    </source>
</reference>
<protein>
    <recommendedName>
        <fullName evidence="5">Integral membrane protein</fullName>
    </recommendedName>
</protein>
<feature type="transmembrane region" description="Helical" evidence="2">
    <location>
        <begin position="30"/>
        <end position="49"/>
    </location>
</feature>
<sequence>MSQDFTLLVVAAAVLAVLGLHLVMARRGAVWLGAVVPCLWIAAVVVMAVQDRLDLRSSLVSVAGLVMLLWMWSGGRQARRKAEADRSPGSTRQTP</sequence>
<keyword evidence="2" id="KW-0472">Membrane</keyword>
<evidence type="ECO:0000313" key="4">
    <source>
        <dbReference type="Proteomes" id="UP000617743"/>
    </source>
</evidence>
<feature type="region of interest" description="Disordered" evidence="1">
    <location>
        <begin position="75"/>
        <end position="95"/>
    </location>
</feature>
<comment type="caution">
    <text evidence="3">The sequence shown here is derived from an EMBL/GenBank/DDBJ whole genome shotgun (WGS) entry which is preliminary data.</text>
</comment>
<dbReference type="EMBL" id="BMWC01000026">
    <property type="protein sequence ID" value="GGX36401.1"/>
    <property type="molecule type" value="Genomic_DNA"/>
</dbReference>
<keyword evidence="4" id="KW-1185">Reference proteome</keyword>
<evidence type="ECO:0000256" key="1">
    <source>
        <dbReference type="SAM" id="MobiDB-lite"/>
    </source>
</evidence>
<name>A0ABQ2XVL3_9ACTN</name>
<keyword evidence="2" id="KW-1133">Transmembrane helix</keyword>
<dbReference type="Proteomes" id="UP000617743">
    <property type="component" value="Unassembled WGS sequence"/>
</dbReference>
<evidence type="ECO:0008006" key="5">
    <source>
        <dbReference type="Google" id="ProtNLM"/>
    </source>
</evidence>
<feature type="transmembrane region" description="Helical" evidence="2">
    <location>
        <begin position="55"/>
        <end position="72"/>
    </location>
</feature>
<proteinExistence type="predicted"/>
<evidence type="ECO:0000256" key="2">
    <source>
        <dbReference type="SAM" id="Phobius"/>
    </source>
</evidence>
<organism evidence="3 4">
    <name type="scientific">Streptomyces lomondensis</name>
    <dbReference type="NCBI Taxonomy" id="68229"/>
    <lineage>
        <taxon>Bacteria</taxon>
        <taxon>Bacillati</taxon>
        <taxon>Actinomycetota</taxon>
        <taxon>Actinomycetes</taxon>
        <taxon>Kitasatosporales</taxon>
        <taxon>Streptomycetaceae</taxon>
        <taxon>Streptomyces</taxon>
    </lineage>
</organism>
<feature type="transmembrane region" description="Helical" evidence="2">
    <location>
        <begin position="6"/>
        <end position="23"/>
    </location>
</feature>
<keyword evidence="2" id="KW-0812">Transmembrane</keyword>
<gene>
    <name evidence="3" type="ORF">GCM10010383_78110</name>
</gene>
<accession>A0ABQ2XVL3</accession>